<keyword evidence="2" id="KW-1185">Reference proteome</keyword>
<organism evidence="1 2">
    <name type="scientific">Mortierella isabellina</name>
    <name type="common">Filamentous fungus</name>
    <name type="synonym">Umbelopsis isabellina</name>
    <dbReference type="NCBI Taxonomy" id="91625"/>
    <lineage>
        <taxon>Eukaryota</taxon>
        <taxon>Fungi</taxon>
        <taxon>Fungi incertae sedis</taxon>
        <taxon>Mucoromycota</taxon>
        <taxon>Mucoromycotina</taxon>
        <taxon>Umbelopsidomycetes</taxon>
        <taxon>Umbelopsidales</taxon>
        <taxon>Umbelopsidaceae</taxon>
        <taxon>Umbelopsis</taxon>
    </lineage>
</organism>
<reference evidence="1" key="1">
    <citation type="submission" date="2020-12" db="EMBL/GenBank/DDBJ databases">
        <title>Metabolic potential, ecology and presence of endohyphal bacteria is reflected in genomic diversity of Mucoromycotina.</title>
        <authorList>
            <person name="Muszewska A."/>
            <person name="Okrasinska A."/>
            <person name="Steczkiewicz K."/>
            <person name="Drgas O."/>
            <person name="Orlowska M."/>
            <person name="Perlinska-Lenart U."/>
            <person name="Aleksandrzak-Piekarczyk T."/>
            <person name="Szatraj K."/>
            <person name="Zielenkiewicz U."/>
            <person name="Pilsyk S."/>
            <person name="Malc E."/>
            <person name="Mieczkowski P."/>
            <person name="Kruszewska J.S."/>
            <person name="Biernat P."/>
            <person name="Pawlowska J."/>
        </authorList>
    </citation>
    <scope>NUCLEOTIDE SEQUENCE</scope>
    <source>
        <strain evidence="1">WA0000067209</strain>
    </source>
</reference>
<gene>
    <name evidence="1" type="ORF">INT43_003387</name>
</gene>
<dbReference type="AlphaFoldDB" id="A0A8H7UG97"/>
<name>A0A8H7UG97_MORIS</name>
<accession>A0A8H7UG97</accession>
<dbReference type="Proteomes" id="UP000654370">
    <property type="component" value="Unassembled WGS sequence"/>
</dbReference>
<comment type="caution">
    <text evidence="1">The sequence shown here is derived from an EMBL/GenBank/DDBJ whole genome shotgun (WGS) entry which is preliminary data.</text>
</comment>
<sequence>MDCQSLDICFFEGDSVTISGVGTKYGSRFHLICSGFGFIDIDRAFHSAVSLTGHYIPGQPSLIEETYNMLEDGDPMDQEYLDGFGMHHFGFGPTDAEDKNLRAEEDTEYDAIENDHLLQGIINSMINSGDEMLMNRGKKLLGIVWGVSRQATAKFTI</sequence>
<dbReference type="OrthoDB" id="2265977at2759"/>
<dbReference type="EMBL" id="JAEPQZ010000008">
    <property type="protein sequence ID" value="KAG2178134.1"/>
    <property type="molecule type" value="Genomic_DNA"/>
</dbReference>
<proteinExistence type="predicted"/>
<evidence type="ECO:0000313" key="1">
    <source>
        <dbReference type="EMBL" id="KAG2178134.1"/>
    </source>
</evidence>
<evidence type="ECO:0000313" key="2">
    <source>
        <dbReference type="Proteomes" id="UP000654370"/>
    </source>
</evidence>
<protein>
    <submittedName>
        <fullName evidence="1">Uncharacterized protein</fullName>
    </submittedName>
</protein>